<dbReference type="InterPro" id="IPR006140">
    <property type="entry name" value="D-isomer_DH_NAD-bd"/>
</dbReference>
<evidence type="ECO:0000256" key="5">
    <source>
        <dbReference type="RuleBase" id="RU003719"/>
    </source>
</evidence>
<dbReference type="PANTHER" id="PTHR42789:SF1">
    <property type="entry name" value="D-ISOMER SPECIFIC 2-HYDROXYACID DEHYDROGENASE FAMILY PROTEIN (AFU_ORTHOLOGUE AFUA_6G10090)"/>
    <property type="match status" value="1"/>
</dbReference>
<keyword evidence="2" id="KW-0028">Amino-acid biosynthesis</keyword>
<dbReference type="Pfam" id="PF02826">
    <property type="entry name" value="2-Hacid_dh_C"/>
    <property type="match status" value="1"/>
</dbReference>
<dbReference type="GO" id="GO:0016616">
    <property type="term" value="F:oxidoreductase activity, acting on the CH-OH group of donors, NAD or NADP as acceptor"/>
    <property type="evidence" value="ECO:0007669"/>
    <property type="project" value="InterPro"/>
</dbReference>
<sequence>MAASNNDLRLAIIDDYSGIAHRHFVNIPGLSRIDTYKDTLNPSKPADLEELITRLKPYQIISSMRERTPFPAELLQSLPNLKLLLNSSARNNSIALHCAAQHGILVTGTKGDIPPPDSQARQALGDDLPPPPGHSTVVQHAWAQLLSLYSRVPQDDYALKNSSQAWLDGFMTPVAGKTLGILGLGKLGVGMAKVGVLAFGMEVLAWSENLTQEKADAAAEGVGLPRGTFRAVGKKELFRGADVVSLHNVLSERSRGVVGARELEWMKSSAILVNTSRGALIDEDALVAALSDGAIGGACLDVFWEEPLPATSPWRSFDSWAKSPAVLSPHMGYANAGTMNRWYQEQAENARRWVSGEEVLNRF</sequence>
<dbReference type="InterPro" id="IPR006139">
    <property type="entry name" value="D-isomer_2_OHA_DH_cat_dom"/>
</dbReference>
<dbReference type="AlphaFoldDB" id="A0A4U0UCY4"/>
<evidence type="ECO:0000256" key="2">
    <source>
        <dbReference type="ARBA" id="ARBA00022605"/>
    </source>
</evidence>
<dbReference type="InterPro" id="IPR029753">
    <property type="entry name" value="D-isomer_DH_CS"/>
</dbReference>
<dbReference type="EMBL" id="NAJL01000003">
    <property type="protein sequence ID" value="TKA33340.1"/>
    <property type="molecule type" value="Genomic_DNA"/>
</dbReference>
<dbReference type="PANTHER" id="PTHR42789">
    <property type="entry name" value="D-ISOMER SPECIFIC 2-HYDROXYACID DEHYDROGENASE FAMILY PROTEIN (AFU_ORTHOLOGUE AFUA_6G10090)"/>
    <property type="match status" value="1"/>
</dbReference>
<comment type="similarity">
    <text evidence="1 5">Belongs to the D-isomer specific 2-hydroxyacid dehydrogenase family.</text>
</comment>
<feature type="domain" description="D-isomer specific 2-hydroxyacid dehydrogenase catalytic" evidence="6">
    <location>
        <begin position="43"/>
        <end position="361"/>
    </location>
</feature>
<dbReference type="PROSITE" id="PS00065">
    <property type="entry name" value="D_2_HYDROXYACID_DH_1"/>
    <property type="match status" value="1"/>
</dbReference>
<accession>A0A4U0UCY4</accession>
<evidence type="ECO:0000313" key="8">
    <source>
        <dbReference type="EMBL" id="TKA33340.1"/>
    </source>
</evidence>
<evidence type="ECO:0000313" key="9">
    <source>
        <dbReference type="Proteomes" id="UP000308549"/>
    </source>
</evidence>
<evidence type="ECO:0000256" key="4">
    <source>
        <dbReference type="ARBA" id="ARBA00023027"/>
    </source>
</evidence>
<dbReference type="Proteomes" id="UP000308549">
    <property type="component" value="Unassembled WGS sequence"/>
</dbReference>
<evidence type="ECO:0000259" key="6">
    <source>
        <dbReference type="Pfam" id="PF00389"/>
    </source>
</evidence>
<dbReference type="SUPFAM" id="SSF52283">
    <property type="entry name" value="Formate/glycerate dehydrogenase catalytic domain-like"/>
    <property type="match status" value="1"/>
</dbReference>
<dbReference type="SUPFAM" id="SSF51735">
    <property type="entry name" value="NAD(P)-binding Rossmann-fold domains"/>
    <property type="match status" value="1"/>
</dbReference>
<dbReference type="InterPro" id="IPR050857">
    <property type="entry name" value="D-2-hydroxyacid_DH"/>
</dbReference>
<keyword evidence="9" id="KW-1185">Reference proteome</keyword>
<keyword evidence="3 5" id="KW-0560">Oxidoreductase</keyword>
<evidence type="ECO:0000259" key="7">
    <source>
        <dbReference type="Pfam" id="PF02826"/>
    </source>
</evidence>
<keyword evidence="4" id="KW-0520">NAD</keyword>
<proteinExistence type="inferred from homology"/>
<protein>
    <submittedName>
        <fullName evidence="8">Uncharacterized protein</fullName>
    </submittedName>
</protein>
<evidence type="ECO:0000256" key="3">
    <source>
        <dbReference type="ARBA" id="ARBA00023002"/>
    </source>
</evidence>
<dbReference type="GO" id="GO:0051287">
    <property type="term" value="F:NAD binding"/>
    <property type="evidence" value="ECO:0007669"/>
    <property type="project" value="InterPro"/>
</dbReference>
<dbReference type="OrthoDB" id="298012at2759"/>
<feature type="domain" description="D-isomer specific 2-hydroxyacid dehydrogenase NAD-binding" evidence="7">
    <location>
        <begin position="143"/>
        <end position="332"/>
    </location>
</feature>
<dbReference type="Pfam" id="PF00389">
    <property type="entry name" value="2-Hacid_dh"/>
    <property type="match status" value="1"/>
</dbReference>
<dbReference type="GO" id="GO:0008652">
    <property type="term" value="P:amino acid biosynthetic process"/>
    <property type="evidence" value="ECO:0007669"/>
    <property type="project" value="UniProtKB-KW"/>
</dbReference>
<reference evidence="8 9" key="1">
    <citation type="submission" date="2017-03" db="EMBL/GenBank/DDBJ databases">
        <title>Genomes of endolithic fungi from Antarctica.</title>
        <authorList>
            <person name="Coleine C."/>
            <person name="Masonjones S."/>
            <person name="Stajich J.E."/>
        </authorList>
    </citation>
    <scope>NUCLEOTIDE SEQUENCE [LARGE SCALE GENOMIC DNA]</scope>
    <source>
        <strain evidence="8 9">CCFEE 6315</strain>
    </source>
</reference>
<dbReference type="InterPro" id="IPR036291">
    <property type="entry name" value="NAD(P)-bd_dom_sf"/>
</dbReference>
<dbReference type="Gene3D" id="3.40.50.720">
    <property type="entry name" value="NAD(P)-binding Rossmann-like Domain"/>
    <property type="match status" value="2"/>
</dbReference>
<evidence type="ECO:0000256" key="1">
    <source>
        <dbReference type="ARBA" id="ARBA00005854"/>
    </source>
</evidence>
<organism evidence="8 9">
    <name type="scientific">Salinomyces thailandicus</name>
    <dbReference type="NCBI Taxonomy" id="706561"/>
    <lineage>
        <taxon>Eukaryota</taxon>
        <taxon>Fungi</taxon>
        <taxon>Dikarya</taxon>
        <taxon>Ascomycota</taxon>
        <taxon>Pezizomycotina</taxon>
        <taxon>Dothideomycetes</taxon>
        <taxon>Dothideomycetidae</taxon>
        <taxon>Mycosphaerellales</taxon>
        <taxon>Teratosphaeriaceae</taxon>
        <taxon>Salinomyces</taxon>
    </lineage>
</organism>
<dbReference type="InterPro" id="IPR029752">
    <property type="entry name" value="D-isomer_DH_CS1"/>
</dbReference>
<gene>
    <name evidence="8" type="ORF">B0A50_00893</name>
</gene>
<dbReference type="PROSITE" id="PS00671">
    <property type="entry name" value="D_2_HYDROXYACID_DH_3"/>
    <property type="match status" value="1"/>
</dbReference>
<name>A0A4U0UCY4_9PEZI</name>
<comment type="caution">
    <text evidence="8">The sequence shown here is derived from an EMBL/GenBank/DDBJ whole genome shotgun (WGS) entry which is preliminary data.</text>
</comment>